<dbReference type="Proteomes" id="UP000290289">
    <property type="component" value="Chromosome 6"/>
</dbReference>
<evidence type="ECO:0000313" key="3">
    <source>
        <dbReference type="Proteomes" id="UP000290289"/>
    </source>
</evidence>
<feature type="compositionally biased region" description="Acidic residues" evidence="1">
    <location>
        <begin position="146"/>
        <end position="160"/>
    </location>
</feature>
<accession>A0A498JL32</accession>
<organism evidence="2 3">
    <name type="scientific">Malus domestica</name>
    <name type="common">Apple</name>
    <name type="synonym">Pyrus malus</name>
    <dbReference type="NCBI Taxonomy" id="3750"/>
    <lineage>
        <taxon>Eukaryota</taxon>
        <taxon>Viridiplantae</taxon>
        <taxon>Streptophyta</taxon>
        <taxon>Embryophyta</taxon>
        <taxon>Tracheophyta</taxon>
        <taxon>Spermatophyta</taxon>
        <taxon>Magnoliopsida</taxon>
        <taxon>eudicotyledons</taxon>
        <taxon>Gunneridae</taxon>
        <taxon>Pentapetalae</taxon>
        <taxon>rosids</taxon>
        <taxon>fabids</taxon>
        <taxon>Rosales</taxon>
        <taxon>Rosaceae</taxon>
        <taxon>Amygdaloideae</taxon>
        <taxon>Maleae</taxon>
        <taxon>Malus</taxon>
    </lineage>
</organism>
<comment type="caution">
    <text evidence="2">The sequence shown here is derived from an EMBL/GenBank/DDBJ whole genome shotgun (WGS) entry which is preliminary data.</text>
</comment>
<reference evidence="2 3" key="1">
    <citation type="submission" date="2018-10" db="EMBL/GenBank/DDBJ databases">
        <title>A high-quality apple genome assembly.</title>
        <authorList>
            <person name="Hu J."/>
        </authorList>
    </citation>
    <scope>NUCLEOTIDE SEQUENCE [LARGE SCALE GENOMIC DNA]</scope>
    <source>
        <strain evidence="3">cv. HFTH1</strain>
        <tissue evidence="2">Young leaf</tissue>
    </source>
</reference>
<evidence type="ECO:0000256" key="1">
    <source>
        <dbReference type="SAM" id="MobiDB-lite"/>
    </source>
</evidence>
<proteinExistence type="predicted"/>
<dbReference type="EMBL" id="RDQH01000332">
    <property type="protein sequence ID" value="RXH95755.1"/>
    <property type="molecule type" value="Genomic_DNA"/>
</dbReference>
<gene>
    <name evidence="2" type="ORF">DVH24_008255</name>
</gene>
<keyword evidence="3" id="KW-1185">Reference proteome</keyword>
<feature type="region of interest" description="Disordered" evidence="1">
    <location>
        <begin position="128"/>
        <end position="160"/>
    </location>
</feature>
<protein>
    <submittedName>
        <fullName evidence="2">Uncharacterized protein</fullName>
    </submittedName>
</protein>
<evidence type="ECO:0000313" key="2">
    <source>
        <dbReference type="EMBL" id="RXH95755.1"/>
    </source>
</evidence>
<dbReference type="AlphaFoldDB" id="A0A498JL32"/>
<sequence>MVGEKVHDANPTRHLQPRLNLHCGPAGSGAGAAQPAEPISESGPHWVLDHPGSPIGIGDRERLDGEVGGHELGLTRFDLAGGYEHEPDLAAGVEELEGAVVVVEGCPVGIADGDVLGEGEADGGVLGGEGRELDGGDGDFGVFGFEDGEVDDEDDDDDED</sequence>
<name>A0A498JL32_MALDO</name>